<name>A0ABP7QL54_9SPHI</name>
<dbReference type="RefSeq" id="WP_259093488.1">
    <property type="nucleotide sequence ID" value="NZ_BAAAZC010000028.1"/>
</dbReference>
<evidence type="ECO:0000256" key="1">
    <source>
        <dbReference type="SAM" id="Phobius"/>
    </source>
</evidence>
<feature type="transmembrane region" description="Helical" evidence="1">
    <location>
        <begin position="35"/>
        <end position="55"/>
    </location>
</feature>
<keyword evidence="1" id="KW-0472">Membrane</keyword>
<keyword evidence="3" id="KW-1185">Reference proteome</keyword>
<proteinExistence type="predicted"/>
<reference evidence="3" key="1">
    <citation type="journal article" date="2019" name="Int. J. Syst. Evol. Microbiol.">
        <title>The Global Catalogue of Microorganisms (GCM) 10K type strain sequencing project: providing services to taxonomists for standard genome sequencing and annotation.</title>
        <authorList>
            <consortium name="The Broad Institute Genomics Platform"/>
            <consortium name="The Broad Institute Genome Sequencing Center for Infectious Disease"/>
            <person name="Wu L."/>
            <person name="Ma J."/>
        </authorList>
    </citation>
    <scope>NUCLEOTIDE SEQUENCE [LARGE SCALE GENOMIC DNA]</scope>
    <source>
        <strain evidence="3">JCM 16601</strain>
    </source>
</reference>
<evidence type="ECO:0000313" key="2">
    <source>
        <dbReference type="EMBL" id="GAA3984411.1"/>
    </source>
</evidence>
<gene>
    <name evidence="2" type="ORF">GCM10022210_40330</name>
</gene>
<dbReference type="EMBL" id="BAAAZC010000028">
    <property type="protein sequence ID" value="GAA3984411.1"/>
    <property type="molecule type" value="Genomic_DNA"/>
</dbReference>
<keyword evidence="1" id="KW-0812">Transmembrane</keyword>
<protein>
    <submittedName>
        <fullName evidence="2">Uncharacterized protein</fullName>
    </submittedName>
</protein>
<dbReference type="Proteomes" id="UP001500742">
    <property type="component" value="Unassembled WGS sequence"/>
</dbReference>
<feature type="transmembrane region" description="Helical" evidence="1">
    <location>
        <begin position="12"/>
        <end position="29"/>
    </location>
</feature>
<organism evidence="2 3">
    <name type="scientific">Mucilaginibacter dorajii</name>
    <dbReference type="NCBI Taxonomy" id="692994"/>
    <lineage>
        <taxon>Bacteria</taxon>
        <taxon>Pseudomonadati</taxon>
        <taxon>Bacteroidota</taxon>
        <taxon>Sphingobacteriia</taxon>
        <taxon>Sphingobacteriales</taxon>
        <taxon>Sphingobacteriaceae</taxon>
        <taxon>Mucilaginibacter</taxon>
    </lineage>
</organism>
<evidence type="ECO:0000313" key="3">
    <source>
        <dbReference type="Proteomes" id="UP001500742"/>
    </source>
</evidence>
<accession>A0ABP7QL54</accession>
<comment type="caution">
    <text evidence="2">The sequence shown here is derived from an EMBL/GenBank/DDBJ whole genome shotgun (WGS) entry which is preliminary data.</text>
</comment>
<keyword evidence="1" id="KW-1133">Transmembrane helix</keyword>
<sequence>MKYYFKPGYRLFFLIVIVIIWIGLLWYNSNSLSTIKWTICGALAFTLFILFYNNFKSIVVAIEKKPQLEFDEICIYDRVKGVKYYWKDIEEVAEESGSHMITAYPLKIKTDNGEMLKRDSPKYIKLGNVDAHLSELLTMLNNYSIKALEIEQREKNKAAL</sequence>